<evidence type="ECO:0000256" key="3">
    <source>
        <dbReference type="PROSITE-ProRule" id="PRU00023"/>
    </source>
</evidence>
<name>A0A9W9T1L5_9EURO</name>
<dbReference type="PROSITE" id="PS50088">
    <property type="entry name" value="ANK_REPEAT"/>
    <property type="match status" value="3"/>
</dbReference>
<evidence type="ECO:0000256" key="1">
    <source>
        <dbReference type="ARBA" id="ARBA00022737"/>
    </source>
</evidence>
<dbReference type="PANTHER" id="PTHR24126:SF14">
    <property type="entry name" value="ANK_REP_REGION DOMAIN-CONTAINING PROTEIN"/>
    <property type="match status" value="1"/>
</dbReference>
<reference evidence="4" key="1">
    <citation type="submission" date="2022-11" db="EMBL/GenBank/DDBJ databases">
        <authorList>
            <person name="Petersen C."/>
        </authorList>
    </citation>
    <scope>NUCLEOTIDE SEQUENCE</scope>
    <source>
        <strain evidence="4">IBT 16849</strain>
    </source>
</reference>
<dbReference type="InterPro" id="IPR036770">
    <property type="entry name" value="Ankyrin_rpt-contain_sf"/>
</dbReference>
<dbReference type="PROSITE" id="PS50297">
    <property type="entry name" value="ANK_REP_REGION"/>
    <property type="match status" value="3"/>
</dbReference>
<feature type="repeat" description="ANK" evidence="3">
    <location>
        <begin position="961"/>
        <end position="993"/>
    </location>
</feature>
<dbReference type="InterPro" id="IPR002110">
    <property type="entry name" value="Ankyrin_rpt"/>
</dbReference>
<evidence type="ECO:0000313" key="4">
    <source>
        <dbReference type="EMBL" id="KAJ5205535.1"/>
    </source>
</evidence>
<feature type="repeat" description="ANK" evidence="3">
    <location>
        <begin position="853"/>
        <end position="885"/>
    </location>
</feature>
<dbReference type="Pfam" id="PF00023">
    <property type="entry name" value="Ank"/>
    <property type="match status" value="1"/>
</dbReference>
<dbReference type="Proteomes" id="UP001150879">
    <property type="component" value="Unassembled WGS sequence"/>
</dbReference>
<dbReference type="PANTHER" id="PTHR24126">
    <property type="entry name" value="ANKYRIN REPEAT, PH AND SEC7 DOMAIN CONTAINING PROTEIN SECG-RELATED"/>
    <property type="match status" value="1"/>
</dbReference>
<reference evidence="4" key="2">
    <citation type="journal article" date="2023" name="IMA Fungus">
        <title>Comparative genomic study of the Penicillium genus elucidates a diverse pangenome and 15 lateral gene transfer events.</title>
        <authorList>
            <person name="Petersen C."/>
            <person name="Sorensen T."/>
            <person name="Nielsen M.R."/>
            <person name="Sondergaard T.E."/>
            <person name="Sorensen J.L."/>
            <person name="Fitzpatrick D.A."/>
            <person name="Frisvad J.C."/>
            <person name="Nielsen K.L."/>
        </authorList>
    </citation>
    <scope>NUCLEOTIDE SEQUENCE</scope>
    <source>
        <strain evidence="4">IBT 16849</strain>
    </source>
</reference>
<dbReference type="Pfam" id="PF12796">
    <property type="entry name" value="Ank_2"/>
    <property type="match status" value="2"/>
</dbReference>
<dbReference type="EMBL" id="JAPQKP010000002">
    <property type="protein sequence ID" value="KAJ5205535.1"/>
    <property type="molecule type" value="Genomic_DNA"/>
</dbReference>
<keyword evidence="5" id="KW-1185">Reference proteome</keyword>
<proteinExistence type="predicted"/>
<evidence type="ECO:0000313" key="5">
    <source>
        <dbReference type="Proteomes" id="UP001150879"/>
    </source>
</evidence>
<dbReference type="Gene3D" id="1.25.40.20">
    <property type="entry name" value="Ankyrin repeat-containing domain"/>
    <property type="match status" value="1"/>
</dbReference>
<keyword evidence="2 3" id="KW-0040">ANK repeat</keyword>
<dbReference type="SMART" id="SM00248">
    <property type="entry name" value="ANK"/>
    <property type="match status" value="8"/>
</dbReference>
<dbReference type="AlphaFoldDB" id="A0A9W9T1L5"/>
<comment type="caution">
    <text evidence="4">The sequence shown here is derived from an EMBL/GenBank/DDBJ whole genome shotgun (WGS) entry which is preliminary data.</text>
</comment>
<evidence type="ECO:0000256" key="2">
    <source>
        <dbReference type="ARBA" id="ARBA00023043"/>
    </source>
</evidence>
<sequence length="1039" mass="116913">MESADMHIASPELVDHVEEPREVDVAKAGLNIIHIKALSPDYQLDIETLVAPHLVRETREFVFSCDLYDLLQKESVLPSVEQQALMLLNDLREHLEKQSKKTQQLCIFVAYDLGALVLKKAISIAYLEKFNWPGIIETLVQFVFWKSFHRRQNVRDFETQLWDFLKSHQNYSYYTSTPYERWKTANGPQILCLEGHDQDECAELAEEVFLAWKSDIPLTEVTRYLIISSMVLQDLATTDLPLTEETTAIHKNFLNRRGWIKKDLHNNNSLAYLRKGCILVLQNIDNCDHASREALWGLIRRFESASEEKLRIVVSYKRGSIVRDELIGIESICQFFTSNEKPLEEWDISNSQYIEFLVDRLGFSSSDRQRISINLQRVITMDKDNLGLIVKLLQSHTGWPDEKSPFALSRFGDLLSDISPQTSPAEVLNLILRSVTNKPALGWLLHWIRHGHRPLTVREACALLYHQENSTQGITGLPSIEQVEKHLSFLHSWLPAVVSFKEDRLFIHDHVQGILRQGPNYIWNESDTAAHETMVNFLISYLTNATVRSHIGDVFGNYLSRYLAAKDNIVPQLVGNDDDFFFYAIQALPYHLTKSHQAIQTLDKALILPEGNLTPWAHMFWSMSNPFSRPLPETVTCAYDILRCHESLDQESREILENIGGGISGIKKYEPMAELLHSLQVGDEKAALDHIHNIISEASQHSIIEYPDATGTGDSLSWMTAILWKATWLDMPRLVSVLLENKTPVDISDNSTSRFPSPLYLASYLGHTGVARVLLQHGADTRALREGKYGICWVAAAKGHAGVVHALVEANPELLDMPAPQTPIYAASFYGCWKTVETLISLKASVDVHDGEFNWTPLLAAASSGHLRIVRMLLGAKADPNEVSGENELVTPLYYAATRGASVDCVQALLWRGANPNHISWTNPLVWAISKARMPSQQKIAILDALANHSSQFDVDSRSCEGRTALMEAVKRGDEDLVKWLLGHGADVAVIDGLGETALFPAVQGAHVSILRELLKQERVPLHTINGKGGGVAPTGWQR</sequence>
<protein>
    <submittedName>
        <fullName evidence="4">Uncharacterized protein</fullName>
    </submittedName>
</protein>
<organism evidence="4 5">
    <name type="scientific">Penicillium cf. griseofulvum</name>
    <dbReference type="NCBI Taxonomy" id="2972120"/>
    <lineage>
        <taxon>Eukaryota</taxon>
        <taxon>Fungi</taxon>
        <taxon>Dikarya</taxon>
        <taxon>Ascomycota</taxon>
        <taxon>Pezizomycotina</taxon>
        <taxon>Eurotiomycetes</taxon>
        <taxon>Eurotiomycetidae</taxon>
        <taxon>Eurotiales</taxon>
        <taxon>Aspergillaceae</taxon>
        <taxon>Penicillium</taxon>
    </lineage>
</organism>
<gene>
    <name evidence="4" type="ORF">N7472_001983</name>
</gene>
<dbReference type="SUPFAM" id="SSF48403">
    <property type="entry name" value="Ankyrin repeat"/>
    <property type="match status" value="1"/>
</dbReference>
<keyword evidence="1" id="KW-0677">Repeat</keyword>
<accession>A0A9W9T1L5</accession>
<feature type="repeat" description="ANK" evidence="3">
    <location>
        <begin position="754"/>
        <end position="786"/>
    </location>
</feature>